<dbReference type="Pfam" id="PF01094">
    <property type="entry name" value="ANF_receptor"/>
    <property type="match status" value="1"/>
</dbReference>
<dbReference type="PANTHER" id="PTHR44755">
    <property type="entry name" value="NATRIURETIC PEPTIDE RECEPTOR 3-RELATED"/>
    <property type="match status" value="1"/>
</dbReference>
<sequence length="420" mass="46847">METLHATCHLSRLVGDAFDVYDDCVIHRPPSAMGNFTSAYELRKQFDQIKRRCDEANRERDSWAASEPNPSYFKEIIPVVNLGVQLATEGRDSIAQLLPAIDLAIEKVMYMPAFRGVAIHVVPILYLDWLACDSLAVVEKFHRREINVLFGPLNDFVLGAAARFSTALYFVPIVSPAASSVKLSDKHEYGLLTRMYFTYADLEWVFACTLIHFGWKPKVDAPIALITVQPISVADTYNAGWDSFFQKQAVSSVLTDYKPHNYQVERGIEDLKKIFVELPKTARSRLKVTPVSPNGAVFDSTTKCARVRINRRRARTAALTTDGGRVRARVCVRHMRPLSPPSPAVRGARAHVRVFYNESVLACRRGGGGGKGFGAWAGGYEAVTVCHMVRAQPWLSSSILLPFYAPPPTYCCSRLSLCLK</sequence>
<dbReference type="STRING" id="53468.A0A3P6I8Z8"/>
<dbReference type="SUPFAM" id="SSF53822">
    <property type="entry name" value="Periplasmic binding protein-like I"/>
    <property type="match status" value="1"/>
</dbReference>
<keyword evidence="2" id="KW-0812">Transmembrane</keyword>
<evidence type="ECO:0000256" key="4">
    <source>
        <dbReference type="ARBA" id="ARBA00023136"/>
    </source>
</evidence>
<proteinExistence type="predicted"/>
<name>A0A3P6I8Z8_MESCO</name>
<evidence type="ECO:0000313" key="6">
    <source>
        <dbReference type="EMBL" id="VDD83916.1"/>
    </source>
</evidence>
<evidence type="ECO:0000256" key="1">
    <source>
        <dbReference type="ARBA" id="ARBA00004370"/>
    </source>
</evidence>
<accession>A0A3P6I8Z8</accession>
<dbReference type="EMBL" id="UXSR01005888">
    <property type="protein sequence ID" value="VDD83916.1"/>
    <property type="molecule type" value="Genomic_DNA"/>
</dbReference>
<evidence type="ECO:0000256" key="2">
    <source>
        <dbReference type="ARBA" id="ARBA00022692"/>
    </source>
</evidence>
<keyword evidence="3" id="KW-1133">Transmembrane helix</keyword>
<dbReference type="InterPro" id="IPR028082">
    <property type="entry name" value="Peripla_BP_I"/>
</dbReference>
<dbReference type="AlphaFoldDB" id="A0A3P6I8Z8"/>
<dbReference type="GO" id="GO:0007165">
    <property type="term" value="P:signal transduction"/>
    <property type="evidence" value="ECO:0007669"/>
    <property type="project" value="TreeGrafter"/>
</dbReference>
<dbReference type="Gene3D" id="3.40.50.2300">
    <property type="match status" value="1"/>
</dbReference>
<evidence type="ECO:0000259" key="5">
    <source>
        <dbReference type="Pfam" id="PF01094"/>
    </source>
</evidence>
<keyword evidence="4" id="KW-0472">Membrane</keyword>
<reference evidence="6 7" key="1">
    <citation type="submission" date="2018-10" db="EMBL/GenBank/DDBJ databases">
        <authorList>
            <consortium name="Pathogen Informatics"/>
        </authorList>
    </citation>
    <scope>NUCLEOTIDE SEQUENCE [LARGE SCALE GENOMIC DNA]</scope>
</reference>
<evidence type="ECO:0000256" key="3">
    <source>
        <dbReference type="ARBA" id="ARBA00022989"/>
    </source>
</evidence>
<protein>
    <recommendedName>
        <fullName evidence="5">Receptor ligand binding region domain-containing protein</fullName>
    </recommendedName>
</protein>
<dbReference type="Proteomes" id="UP000267029">
    <property type="component" value="Unassembled WGS sequence"/>
</dbReference>
<evidence type="ECO:0000313" key="7">
    <source>
        <dbReference type="Proteomes" id="UP000267029"/>
    </source>
</evidence>
<gene>
    <name evidence="6" type="ORF">MCOS_LOCUS9919</name>
</gene>
<dbReference type="GO" id="GO:0017046">
    <property type="term" value="F:peptide hormone binding"/>
    <property type="evidence" value="ECO:0007669"/>
    <property type="project" value="TreeGrafter"/>
</dbReference>
<feature type="domain" description="Receptor ligand binding region" evidence="5">
    <location>
        <begin position="125"/>
        <end position="216"/>
    </location>
</feature>
<dbReference type="OrthoDB" id="6247219at2759"/>
<dbReference type="GO" id="GO:0016020">
    <property type="term" value="C:membrane"/>
    <property type="evidence" value="ECO:0007669"/>
    <property type="project" value="UniProtKB-SubCell"/>
</dbReference>
<keyword evidence="7" id="KW-1185">Reference proteome</keyword>
<dbReference type="InterPro" id="IPR001828">
    <property type="entry name" value="ANF_lig-bd_rcpt"/>
</dbReference>
<dbReference type="PANTHER" id="PTHR44755:SF8">
    <property type="entry name" value="RECEPTOR LIGAND BINDING REGION DOMAIN-CONTAINING PROTEIN"/>
    <property type="match status" value="1"/>
</dbReference>
<dbReference type="InterPro" id="IPR052612">
    <property type="entry name" value="ANP_Clearance_Receptor"/>
</dbReference>
<organism evidence="6 7">
    <name type="scientific">Mesocestoides corti</name>
    <name type="common">Flatworm</name>
    <dbReference type="NCBI Taxonomy" id="53468"/>
    <lineage>
        <taxon>Eukaryota</taxon>
        <taxon>Metazoa</taxon>
        <taxon>Spiralia</taxon>
        <taxon>Lophotrochozoa</taxon>
        <taxon>Platyhelminthes</taxon>
        <taxon>Cestoda</taxon>
        <taxon>Eucestoda</taxon>
        <taxon>Cyclophyllidea</taxon>
        <taxon>Mesocestoididae</taxon>
        <taxon>Mesocestoides</taxon>
    </lineage>
</organism>
<comment type="subcellular location">
    <subcellularLocation>
        <location evidence="1">Membrane</location>
    </subcellularLocation>
</comment>
<dbReference type="GO" id="GO:0038023">
    <property type="term" value="F:signaling receptor activity"/>
    <property type="evidence" value="ECO:0007669"/>
    <property type="project" value="TreeGrafter"/>
</dbReference>